<evidence type="ECO:0000313" key="1">
    <source>
        <dbReference type="EMBL" id="HJB37549.1"/>
    </source>
</evidence>
<proteinExistence type="predicted"/>
<sequence>MDQLQHQALLGQGRFFPGRAVSWEELLRALWRWEGCPGGGEAPGEIWARARGFALPEDLFRPLSRGEAAQAVDSFFPPQ</sequence>
<gene>
    <name evidence="1" type="ORF">H9942_05725</name>
</gene>
<accession>A0A9D2RZB9</accession>
<evidence type="ECO:0000313" key="2">
    <source>
        <dbReference type="Proteomes" id="UP000824214"/>
    </source>
</evidence>
<protein>
    <submittedName>
        <fullName evidence="1">Uncharacterized protein</fullName>
    </submittedName>
</protein>
<name>A0A9D2RZB9_9FIRM</name>
<organism evidence="1 2">
    <name type="scientific">Candidatus Acutalibacter ornithocaccae</name>
    <dbReference type="NCBI Taxonomy" id="2838416"/>
    <lineage>
        <taxon>Bacteria</taxon>
        <taxon>Bacillati</taxon>
        <taxon>Bacillota</taxon>
        <taxon>Clostridia</taxon>
        <taxon>Eubacteriales</taxon>
        <taxon>Acutalibacteraceae</taxon>
        <taxon>Acutalibacter</taxon>
    </lineage>
</organism>
<reference evidence="1" key="1">
    <citation type="journal article" date="2021" name="PeerJ">
        <title>Extensive microbial diversity within the chicken gut microbiome revealed by metagenomics and culture.</title>
        <authorList>
            <person name="Gilroy R."/>
            <person name="Ravi A."/>
            <person name="Getino M."/>
            <person name="Pursley I."/>
            <person name="Horton D.L."/>
            <person name="Alikhan N.F."/>
            <person name="Baker D."/>
            <person name="Gharbi K."/>
            <person name="Hall N."/>
            <person name="Watson M."/>
            <person name="Adriaenssens E.M."/>
            <person name="Foster-Nyarko E."/>
            <person name="Jarju S."/>
            <person name="Secka A."/>
            <person name="Antonio M."/>
            <person name="Oren A."/>
            <person name="Chaudhuri R.R."/>
            <person name="La Ragione R."/>
            <person name="Hildebrand F."/>
            <person name="Pallen M.J."/>
        </authorList>
    </citation>
    <scope>NUCLEOTIDE SEQUENCE</scope>
    <source>
        <strain evidence="1">ChiBcolR8-3208</strain>
    </source>
</reference>
<reference evidence="1" key="2">
    <citation type="submission" date="2021-04" db="EMBL/GenBank/DDBJ databases">
        <authorList>
            <person name="Gilroy R."/>
        </authorList>
    </citation>
    <scope>NUCLEOTIDE SEQUENCE</scope>
    <source>
        <strain evidence="1">ChiBcolR8-3208</strain>
    </source>
</reference>
<dbReference type="EMBL" id="DWXZ01000120">
    <property type="protein sequence ID" value="HJB37549.1"/>
    <property type="molecule type" value="Genomic_DNA"/>
</dbReference>
<comment type="caution">
    <text evidence="1">The sequence shown here is derived from an EMBL/GenBank/DDBJ whole genome shotgun (WGS) entry which is preliminary data.</text>
</comment>
<dbReference type="Proteomes" id="UP000824214">
    <property type="component" value="Unassembled WGS sequence"/>
</dbReference>
<dbReference type="AlphaFoldDB" id="A0A9D2RZB9"/>